<accession>A0A3G9CW60</accession>
<dbReference type="EMBL" id="AP017646">
    <property type="protein sequence ID" value="BAW30538.1"/>
    <property type="molecule type" value="Genomic_DNA"/>
</dbReference>
<organism evidence="6 7">
    <name type="scientific">Methanosarcina thermophila</name>
    <dbReference type="NCBI Taxonomy" id="2210"/>
    <lineage>
        <taxon>Archaea</taxon>
        <taxon>Methanobacteriati</taxon>
        <taxon>Methanobacteriota</taxon>
        <taxon>Stenosarchaea group</taxon>
        <taxon>Methanomicrobia</taxon>
        <taxon>Methanosarcinales</taxon>
        <taxon>Methanosarcinaceae</taxon>
        <taxon>Methanosarcina</taxon>
    </lineage>
</organism>
<dbReference type="Proteomes" id="UP000265557">
    <property type="component" value="Chromosome"/>
</dbReference>
<dbReference type="Pfam" id="PF13237">
    <property type="entry name" value="Fer4_10"/>
    <property type="match status" value="1"/>
</dbReference>
<feature type="domain" description="4Fe-4S ferredoxin-type" evidence="5">
    <location>
        <begin position="43"/>
        <end position="73"/>
    </location>
</feature>
<gene>
    <name evidence="6" type="ORF">MESMT1_2608</name>
</gene>
<evidence type="ECO:0000313" key="7">
    <source>
        <dbReference type="Proteomes" id="UP000265557"/>
    </source>
</evidence>
<keyword evidence="1" id="KW-0004">4Fe-4S</keyword>
<dbReference type="PANTHER" id="PTHR43687">
    <property type="entry name" value="ADENYLYLSULFATE REDUCTASE, BETA SUBUNIT"/>
    <property type="match status" value="1"/>
</dbReference>
<dbReference type="InterPro" id="IPR017900">
    <property type="entry name" value="4Fe4S_Fe_S_CS"/>
</dbReference>
<evidence type="ECO:0000259" key="5">
    <source>
        <dbReference type="PROSITE" id="PS51379"/>
    </source>
</evidence>
<evidence type="ECO:0000256" key="1">
    <source>
        <dbReference type="ARBA" id="ARBA00022485"/>
    </source>
</evidence>
<dbReference type="InterPro" id="IPR050572">
    <property type="entry name" value="Fe-S_Ferredoxin"/>
</dbReference>
<dbReference type="GO" id="GO:0046872">
    <property type="term" value="F:metal ion binding"/>
    <property type="evidence" value="ECO:0007669"/>
    <property type="project" value="UniProtKB-KW"/>
</dbReference>
<dbReference type="PROSITE" id="PS51379">
    <property type="entry name" value="4FE4S_FER_2"/>
    <property type="match status" value="2"/>
</dbReference>
<keyword evidence="2" id="KW-0479">Metal-binding</keyword>
<keyword evidence="3" id="KW-0408">Iron</keyword>
<feature type="domain" description="4Fe-4S ferredoxin-type" evidence="5">
    <location>
        <begin position="10"/>
        <end position="39"/>
    </location>
</feature>
<dbReference type="GO" id="GO:0051539">
    <property type="term" value="F:4 iron, 4 sulfur cluster binding"/>
    <property type="evidence" value="ECO:0007669"/>
    <property type="project" value="UniProtKB-KW"/>
</dbReference>
<protein>
    <submittedName>
        <fullName evidence="6">Ferredoxin</fullName>
    </submittedName>
</protein>
<proteinExistence type="predicted"/>
<dbReference type="InterPro" id="IPR017896">
    <property type="entry name" value="4Fe4S_Fe-S-bd"/>
</dbReference>
<dbReference type="GO" id="GO:0016491">
    <property type="term" value="F:oxidoreductase activity"/>
    <property type="evidence" value="ECO:0007669"/>
    <property type="project" value="UniProtKB-ARBA"/>
</dbReference>
<dbReference type="PROSITE" id="PS00198">
    <property type="entry name" value="4FE4S_FER_1"/>
    <property type="match status" value="1"/>
</dbReference>
<evidence type="ECO:0000256" key="3">
    <source>
        <dbReference type="ARBA" id="ARBA00023004"/>
    </source>
</evidence>
<name>A0A3G9CW60_METTE</name>
<evidence type="ECO:0000256" key="4">
    <source>
        <dbReference type="ARBA" id="ARBA00023014"/>
    </source>
</evidence>
<reference evidence="6 7" key="1">
    <citation type="submission" date="2016-09" db="EMBL/GenBank/DDBJ databases">
        <title>Complete Genome Sequence of Methanosarcina thermophila MT-1.</title>
        <authorList>
            <person name="Kouzuma A."/>
        </authorList>
    </citation>
    <scope>NUCLEOTIDE SEQUENCE [LARGE SCALE GENOMIC DNA]</scope>
    <source>
        <strain evidence="6 7">MT-1</strain>
    </source>
</reference>
<dbReference type="Gene3D" id="3.30.70.20">
    <property type="match status" value="2"/>
</dbReference>
<dbReference type="PANTHER" id="PTHR43687:SF5">
    <property type="entry name" value="4FE-4S FERREDOXIN-TYPE DOMAIN-CONTAINING PROTEIN"/>
    <property type="match status" value="1"/>
</dbReference>
<dbReference type="SUPFAM" id="SSF54862">
    <property type="entry name" value="4Fe-4S ferredoxins"/>
    <property type="match status" value="1"/>
</dbReference>
<evidence type="ECO:0000313" key="6">
    <source>
        <dbReference type="EMBL" id="BAW30538.1"/>
    </source>
</evidence>
<sequence length="73" mass="8172">MGMDKAEEEMHPVIDYNKCTGALACYEVCPAEVFDIEEIDRVKRAVVARPENCIECGYCVDACPEDAIELIED</sequence>
<keyword evidence="4" id="KW-0411">Iron-sulfur</keyword>
<evidence type="ECO:0000256" key="2">
    <source>
        <dbReference type="ARBA" id="ARBA00022723"/>
    </source>
</evidence>
<dbReference type="AlphaFoldDB" id="A0A3G9CW60"/>